<proteinExistence type="predicted"/>
<gene>
    <name evidence="2" type="ORF">EOD43_10850</name>
</gene>
<dbReference type="InterPro" id="IPR014710">
    <property type="entry name" value="RmlC-like_jellyroll"/>
</dbReference>
<reference evidence="2 3" key="1">
    <citation type="submission" date="2019-01" db="EMBL/GenBank/DDBJ databases">
        <authorList>
            <person name="Chen W.-M."/>
        </authorList>
    </citation>
    <scope>NUCLEOTIDE SEQUENCE [LARGE SCALE GENOMIC DNA]</scope>
    <source>
        <strain evidence="2 3">CCP-7</strain>
    </source>
</reference>
<dbReference type="OrthoDB" id="7618523at2"/>
<feature type="compositionally biased region" description="Polar residues" evidence="1">
    <location>
        <begin position="1"/>
        <end position="13"/>
    </location>
</feature>
<name>A0A437M9Q1_9SPHN</name>
<accession>A0A437M9Q1</accession>
<dbReference type="InterPro" id="IPR011051">
    <property type="entry name" value="RmlC_Cupin_sf"/>
</dbReference>
<dbReference type="Proteomes" id="UP000282971">
    <property type="component" value="Unassembled WGS sequence"/>
</dbReference>
<dbReference type="RefSeq" id="WP_127743690.1">
    <property type="nucleotide sequence ID" value="NZ_SACN01000001.1"/>
</dbReference>
<sequence length="197" mass="21554">MTDGISSTGTTPESVEPVEAPKGTRQRMQIFRGADAPELGKDAMPFVGIDAGVMAGFAKLAAAQGGEERVAGEDVRVLFSQPGGGMSLCYSWFKSGYVLPRHSHNADCIYYILGGALRAGTQILRKGDGIFIPADFGYTFEALEDGVEFLECRNATHFNIHFKGNDEAHWDKMAASYRDNKDRWKEETVKPTDRVPA</sequence>
<comment type="caution">
    <text evidence="2">The sequence shown here is derived from an EMBL/GenBank/DDBJ whole genome shotgun (WGS) entry which is preliminary data.</text>
</comment>
<dbReference type="AlphaFoldDB" id="A0A437M9Q1"/>
<feature type="region of interest" description="Disordered" evidence="1">
    <location>
        <begin position="1"/>
        <end position="26"/>
    </location>
</feature>
<organism evidence="2 3">
    <name type="scientific">Sphingomonas crocodyli</name>
    <dbReference type="NCBI Taxonomy" id="1979270"/>
    <lineage>
        <taxon>Bacteria</taxon>
        <taxon>Pseudomonadati</taxon>
        <taxon>Pseudomonadota</taxon>
        <taxon>Alphaproteobacteria</taxon>
        <taxon>Sphingomonadales</taxon>
        <taxon>Sphingomonadaceae</taxon>
        <taxon>Sphingomonas</taxon>
    </lineage>
</organism>
<keyword evidence="3" id="KW-1185">Reference proteome</keyword>
<evidence type="ECO:0000313" key="2">
    <source>
        <dbReference type="EMBL" id="RVT94317.1"/>
    </source>
</evidence>
<evidence type="ECO:0000313" key="3">
    <source>
        <dbReference type="Proteomes" id="UP000282971"/>
    </source>
</evidence>
<dbReference type="SUPFAM" id="SSF51182">
    <property type="entry name" value="RmlC-like cupins"/>
    <property type="match status" value="1"/>
</dbReference>
<evidence type="ECO:0000256" key="1">
    <source>
        <dbReference type="SAM" id="MobiDB-lite"/>
    </source>
</evidence>
<dbReference type="EMBL" id="SACN01000001">
    <property type="protein sequence ID" value="RVT94317.1"/>
    <property type="molecule type" value="Genomic_DNA"/>
</dbReference>
<protein>
    <submittedName>
        <fullName evidence="2">Cupin domain-containing protein</fullName>
    </submittedName>
</protein>
<dbReference type="Gene3D" id="2.60.120.10">
    <property type="entry name" value="Jelly Rolls"/>
    <property type="match status" value="1"/>
</dbReference>